<keyword evidence="11" id="KW-0460">Magnesium</keyword>
<gene>
    <name evidence="20" type="ORF">CHC_T00009034001</name>
</gene>
<dbReference type="InterPro" id="IPR003674">
    <property type="entry name" value="Oligo_trans_STT3"/>
</dbReference>
<feature type="transmembrane region" description="Helical" evidence="17">
    <location>
        <begin position="258"/>
        <end position="277"/>
    </location>
</feature>
<feature type="transmembrane region" description="Helical" evidence="17">
    <location>
        <begin position="224"/>
        <end position="246"/>
    </location>
</feature>
<comment type="similarity">
    <text evidence="5">Belongs to the STT3 family.</text>
</comment>
<feature type="transmembrane region" description="Helical" evidence="17">
    <location>
        <begin position="37"/>
        <end position="57"/>
    </location>
</feature>
<evidence type="ECO:0000256" key="7">
    <source>
        <dbReference type="ARBA" id="ARBA00022676"/>
    </source>
</evidence>
<evidence type="ECO:0000256" key="3">
    <source>
        <dbReference type="ARBA" id="ARBA00004127"/>
    </source>
</evidence>
<evidence type="ECO:0000256" key="2">
    <source>
        <dbReference type="ARBA" id="ARBA00001946"/>
    </source>
</evidence>
<dbReference type="KEGG" id="ccp:CHC_T00009034001"/>
<dbReference type="GeneID" id="17326637"/>
<evidence type="ECO:0000313" key="21">
    <source>
        <dbReference type="Proteomes" id="UP000012073"/>
    </source>
</evidence>
<evidence type="ECO:0000256" key="6">
    <source>
        <dbReference type="ARBA" id="ARBA00012605"/>
    </source>
</evidence>
<dbReference type="OMA" id="TWYAIGT"/>
<dbReference type="UniPathway" id="UPA00378"/>
<feature type="transmembrane region" description="Helical" evidence="17">
    <location>
        <begin position="104"/>
        <end position="124"/>
    </location>
</feature>
<evidence type="ECO:0000256" key="5">
    <source>
        <dbReference type="ARBA" id="ARBA00010810"/>
    </source>
</evidence>
<dbReference type="AlphaFoldDB" id="R7QKI9"/>
<feature type="transmembrane region" description="Helical" evidence="17">
    <location>
        <begin position="319"/>
        <end position="340"/>
    </location>
</feature>
<dbReference type="GO" id="GO:0012505">
    <property type="term" value="C:endomembrane system"/>
    <property type="evidence" value="ECO:0007669"/>
    <property type="project" value="UniProtKB-SubCell"/>
</dbReference>
<feature type="compositionally biased region" description="Basic and acidic residues" evidence="16">
    <location>
        <begin position="1"/>
        <end position="11"/>
    </location>
</feature>
<evidence type="ECO:0000256" key="9">
    <source>
        <dbReference type="ARBA" id="ARBA00022692"/>
    </source>
</evidence>
<reference evidence="21" key="1">
    <citation type="journal article" date="2013" name="Proc. Natl. Acad. Sci. U.S.A.">
        <title>Genome structure and metabolic features in the red seaweed Chondrus crispus shed light on evolution of the Archaeplastida.</title>
        <authorList>
            <person name="Collen J."/>
            <person name="Porcel B."/>
            <person name="Carre W."/>
            <person name="Ball S.G."/>
            <person name="Chaparro C."/>
            <person name="Tonon T."/>
            <person name="Barbeyron T."/>
            <person name="Michel G."/>
            <person name="Noel B."/>
            <person name="Valentin K."/>
            <person name="Elias M."/>
            <person name="Artiguenave F."/>
            <person name="Arun A."/>
            <person name="Aury J.M."/>
            <person name="Barbosa-Neto J.F."/>
            <person name="Bothwell J.H."/>
            <person name="Bouget F.Y."/>
            <person name="Brillet L."/>
            <person name="Cabello-Hurtado F."/>
            <person name="Capella-Gutierrez S."/>
            <person name="Charrier B."/>
            <person name="Cladiere L."/>
            <person name="Cock J.M."/>
            <person name="Coelho S.M."/>
            <person name="Colleoni C."/>
            <person name="Czjzek M."/>
            <person name="Da Silva C."/>
            <person name="Delage L."/>
            <person name="Denoeud F."/>
            <person name="Deschamps P."/>
            <person name="Dittami S.M."/>
            <person name="Gabaldon T."/>
            <person name="Gachon C.M."/>
            <person name="Groisillier A."/>
            <person name="Herve C."/>
            <person name="Jabbari K."/>
            <person name="Katinka M."/>
            <person name="Kloareg B."/>
            <person name="Kowalczyk N."/>
            <person name="Labadie K."/>
            <person name="Leblanc C."/>
            <person name="Lopez P.J."/>
            <person name="McLachlan D.H."/>
            <person name="Meslet-Cladiere L."/>
            <person name="Moustafa A."/>
            <person name="Nehr Z."/>
            <person name="Nyvall Collen P."/>
            <person name="Panaud O."/>
            <person name="Partensky F."/>
            <person name="Poulain J."/>
            <person name="Rensing S.A."/>
            <person name="Rousvoal S."/>
            <person name="Samson G."/>
            <person name="Symeonidi A."/>
            <person name="Weissenbach J."/>
            <person name="Zambounis A."/>
            <person name="Wincker P."/>
            <person name="Boyen C."/>
        </authorList>
    </citation>
    <scope>NUCLEOTIDE SEQUENCE [LARGE SCALE GENOMIC DNA]</scope>
    <source>
        <strain evidence="21">cv. Stackhouse</strain>
    </source>
</reference>
<dbReference type="InterPro" id="IPR048999">
    <property type="entry name" value="STT3-PglB_core"/>
</dbReference>
<keyword evidence="9 17" id="KW-0812">Transmembrane</keyword>
<evidence type="ECO:0000256" key="14">
    <source>
        <dbReference type="ARBA" id="ARBA00023211"/>
    </source>
</evidence>
<dbReference type="STRING" id="2769.R7QKI9"/>
<dbReference type="PANTHER" id="PTHR13872:SF1">
    <property type="entry name" value="DOLICHYL-DIPHOSPHOOLIGOSACCHARIDE--PROTEIN GLYCOSYLTRANSFERASE SUBUNIT STT3B"/>
    <property type="match status" value="1"/>
</dbReference>
<keyword evidence="13 17" id="KW-0472">Membrane</keyword>
<evidence type="ECO:0000256" key="12">
    <source>
        <dbReference type="ARBA" id="ARBA00022989"/>
    </source>
</evidence>
<dbReference type="EC" id="2.4.99.18" evidence="6"/>
<dbReference type="PANTHER" id="PTHR13872">
    <property type="entry name" value="DOLICHYL-DIPHOSPHOOLIGOSACCHARIDE--PROTEIN GLYCOSYLTRANSFERASE SUBUNIT"/>
    <property type="match status" value="1"/>
</dbReference>
<protein>
    <recommendedName>
        <fullName evidence="6">dolichyl-diphosphooligosaccharide--protein glycotransferase</fullName>
        <ecNumber evidence="6">2.4.99.18</ecNumber>
    </recommendedName>
</protein>
<comment type="pathway">
    <text evidence="4">Protein modification; protein glycosylation.</text>
</comment>
<dbReference type="Gramene" id="CDF39022">
    <property type="protein sequence ID" value="CDF39022"/>
    <property type="gene ID" value="CHC_T00009034001"/>
</dbReference>
<evidence type="ECO:0000256" key="13">
    <source>
        <dbReference type="ARBA" id="ARBA00023136"/>
    </source>
</evidence>
<evidence type="ECO:0000259" key="19">
    <source>
        <dbReference type="Pfam" id="PF21436"/>
    </source>
</evidence>
<dbReference type="Pfam" id="PF21436">
    <property type="entry name" value="STT3-PglB_core"/>
    <property type="match status" value="1"/>
</dbReference>
<evidence type="ECO:0000256" key="16">
    <source>
        <dbReference type="SAM" id="MobiDB-lite"/>
    </source>
</evidence>
<sequence>MATDAVERKSADQPAQTASPSAEENSQVLFTRPQRELLLRTLILGLICLVSFSIRLFSVLRFESIIHEFDPWFNFRSTRVLVGEGSYKFWNWFDSRSWYPLGRIVGGTVYPGIMYTAAFMYNVLHFVGLKVNIRDVCVLTAPVFSAFTALSAYALTKEASDDAAGIVAAAIMAIVPGYISRSVAGSYDNEGVAITAMIFCFYLWTKSVNTGSLFWSGLTTLSYLYMVACWGGYIFLINLIPIYVLVMLFSGRYSHRLYVAYNTFYVLGTLLSMQIRFVGFNAVTTSEHLGAFGTFGLLNLYCVKNWVQSFTGPRVFKAFVRWLVFLAMSLTGSIVVLAFVTGNGGGMTGRIRTFLDPTYASKHIPIIASVSEHQPTSWGSYFFDLHITVYLMPIGLYFCFKKLTDGNMFLITYGTFAIYFSGVMIRIMLVLAPAASMLSAIGISETLKFAMRSLQADDDDEDLSMRVANPSAEEAKSQQSGPVAFCLCVGACVLLFQYVRHAIWATSEAYSSPSIVLSAKGRDGERIFFDDYRAGYYWLRQNTPDDAKIMSWWDYGYQISGMGNRTVIVDNNTWNNTHIATVGKAMNSPEDVSYKIARKLDVDYVLVVFGGVVGYSSDDINKFLWMVRISASVDKSVNEKDYMTSYGGYTVDDSAGKALTNSLMYKMCYYRFGDMARDPRGAFDRVRQTVVKDASSIKLKYFEEAFTSENWIVRIYRVKKPNARGWV</sequence>
<comment type="cofactor">
    <cofactor evidence="1">
        <name>Mn(2+)</name>
        <dbReference type="ChEBI" id="CHEBI:29035"/>
    </cofactor>
</comment>
<evidence type="ECO:0000259" key="18">
    <source>
        <dbReference type="Pfam" id="PF02516"/>
    </source>
</evidence>
<feature type="compositionally biased region" description="Polar residues" evidence="16">
    <location>
        <begin position="13"/>
        <end position="27"/>
    </location>
</feature>
<evidence type="ECO:0000256" key="1">
    <source>
        <dbReference type="ARBA" id="ARBA00001936"/>
    </source>
</evidence>
<evidence type="ECO:0000256" key="4">
    <source>
        <dbReference type="ARBA" id="ARBA00004922"/>
    </source>
</evidence>
<keyword evidence="10" id="KW-0479">Metal-binding</keyword>
<keyword evidence="8 20" id="KW-0808">Transferase</keyword>
<proteinExistence type="inferred from homology"/>
<comment type="subcellular location">
    <subcellularLocation>
        <location evidence="3">Endomembrane system</location>
        <topology evidence="3">Multi-pass membrane protein</topology>
    </subcellularLocation>
</comment>
<feature type="domain" description="Oligosaccharyl transferase STT3 N-terminal" evidence="18">
    <location>
        <begin position="40"/>
        <end position="438"/>
    </location>
</feature>
<evidence type="ECO:0000256" key="11">
    <source>
        <dbReference type="ARBA" id="ARBA00022842"/>
    </source>
</evidence>
<keyword evidence="14" id="KW-0464">Manganese</keyword>
<evidence type="ECO:0000256" key="17">
    <source>
        <dbReference type="SAM" id="Phobius"/>
    </source>
</evidence>
<name>R7QKI9_CHOCR</name>
<evidence type="ECO:0000313" key="20">
    <source>
        <dbReference type="EMBL" id="CDF39022.1"/>
    </source>
</evidence>
<feature type="transmembrane region" description="Helical" evidence="17">
    <location>
        <begin position="289"/>
        <end position="307"/>
    </location>
</feature>
<dbReference type="GO" id="GO:0016020">
    <property type="term" value="C:membrane"/>
    <property type="evidence" value="ECO:0007669"/>
    <property type="project" value="InterPro"/>
</dbReference>
<dbReference type="Gene3D" id="3.40.50.12610">
    <property type="match status" value="1"/>
</dbReference>
<dbReference type="Pfam" id="PF02516">
    <property type="entry name" value="STT3"/>
    <property type="match status" value="1"/>
</dbReference>
<feature type="transmembrane region" description="Helical" evidence="17">
    <location>
        <begin position="136"/>
        <end position="156"/>
    </location>
</feature>
<accession>R7QKI9</accession>
<feature type="region of interest" description="Disordered" evidence="16">
    <location>
        <begin position="1"/>
        <end position="27"/>
    </location>
</feature>
<feature type="domain" description="STT3/PglB/AglB core" evidence="19">
    <location>
        <begin position="549"/>
        <end position="607"/>
    </location>
</feature>
<dbReference type="GO" id="GO:0004579">
    <property type="term" value="F:dolichyl-diphosphooligosaccharide-protein glycotransferase activity"/>
    <property type="evidence" value="ECO:0007669"/>
    <property type="project" value="UniProtKB-EC"/>
</dbReference>
<feature type="transmembrane region" description="Helical" evidence="17">
    <location>
        <begin position="407"/>
        <end position="429"/>
    </location>
</feature>
<evidence type="ECO:0000256" key="15">
    <source>
        <dbReference type="ARBA" id="ARBA00048829"/>
    </source>
</evidence>
<feature type="transmembrane region" description="Helical" evidence="17">
    <location>
        <begin position="381"/>
        <end position="400"/>
    </location>
</feature>
<keyword evidence="21" id="KW-1185">Reference proteome</keyword>
<comment type="cofactor">
    <cofactor evidence="2">
        <name>Mg(2+)</name>
        <dbReference type="ChEBI" id="CHEBI:18420"/>
    </cofactor>
</comment>
<dbReference type="GO" id="GO:0046872">
    <property type="term" value="F:metal ion binding"/>
    <property type="evidence" value="ECO:0007669"/>
    <property type="project" value="UniProtKB-KW"/>
</dbReference>
<dbReference type="OrthoDB" id="10261066at2759"/>
<comment type="catalytic activity">
    <reaction evidence="15">
        <text>a di-trans,poly-cis-dolichyl diphosphooligosaccharide + L-asparaginyl-[protein] = N(4)-(oligosaccharide-(1-&gt;4)-N-acetyl-beta-D-glucosaminyl-(1-&gt;4)-N-acetyl-beta-D-glucosaminyl)-L-asparaginyl-[protein] + a di-trans,poly-cis-dolichyl diphosphate + H(+)</text>
        <dbReference type="Rhea" id="RHEA:22980"/>
        <dbReference type="Rhea" id="RHEA-COMP:12804"/>
        <dbReference type="Rhea" id="RHEA-COMP:12805"/>
        <dbReference type="Rhea" id="RHEA-COMP:19506"/>
        <dbReference type="Rhea" id="RHEA-COMP:19509"/>
        <dbReference type="ChEBI" id="CHEBI:15378"/>
        <dbReference type="ChEBI" id="CHEBI:50347"/>
        <dbReference type="ChEBI" id="CHEBI:57497"/>
        <dbReference type="ChEBI" id="CHEBI:57570"/>
        <dbReference type="ChEBI" id="CHEBI:132529"/>
        <dbReference type="EC" id="2.4.99.18"/>
    </reaction>
</comment>
<keyword evidence="12 17" id="KW-1133">Transmembrane helix</keyword>
<dbReference type="PhylomeDB" id="R7QKI9"/>
<dbReference type="Proteomes" id="UP000012073">
    <property type="component" value="Unassembled WGS sequence"/>
</dbReference>
<dbReference type="EMBL" id="HG001983">
    <property type="protein sequence ID" value="CDF39022.1"/>
    <property type="molecule type" value="Genomic_DNA"/>
</dbReference>
<feature type="transmembrane region" description="Helical" evidence="17">
    <location>
        <begin position="187"/>
        <end position="204"/>
    </location>
</feature>
<dbReference type="RefSeq" id="XP_005718927.1">
    <property type="nucleotide sequence ID" value="XM_005718870.1"/>
</dbReference>
<feature type="transmembrane region" description="Helical" evidence="17">
    <location>
        <begin position="162"/>
        <end position="180"/>
    </location>
</feature>
<keyword evidence="7" id="KW-0328">Glycosyltransferase</keyword>
<organism evidence="20 21">
    <name type="scientific">Chondrus crispus</name>
    <name type="common">Carrageen Irish moss</name>
    <name type="synonym">Polymorpha crispa</name>
    <dbReference type="NCBI Taxonomy" id="2769"/>
    <lineage>
        <taxon>Eukaryota</taxon>
        <taxon>Rhodophyta</taxon>
        <taxon>Florideophyceae</taxon>
        <taxon>Rhodymeniophycidae</taxon>
        <taxon>Gigartinales</taxon>
        <taxon>Gigartinaceae</taxon>
        <taxon>Chondrus</taxon>
    </lineage>
</organism>
<evidence type="ECO:0000256" key="10">
    <source>
        <dbReference type="ARBA" id="ARBA00022723"/>
    </source>
</evidence>
<evidence type="ECO:0000256" key="8">
    <source>
        <dbReference type="ARBA" id="ARBA00022679"/>
    </source>
</evidence>
<dbReference type="InterPro" id="IPR048307">
    <property type="entry name" value="STT3_N"/>
</dbReference>